<protein>
    <submittedName>
        <fullName evidence="2">Uncharacterized protein</fullName>
    </submittedName>
</protein>
<evidence type="ECO:0000256" key="1">
    <source>
        <dbReference type="SAM" id="MobiDB-lite"/>
    </source>
</evidence>
<organism evidence="2 3">
    <name type="scientific">Glossina palpalis gambiensis</name>
    <dbReference type="NCBI Taxonomy" id="67801"/>
    <lineage>
        <taxon>Eukaryota</taxon>
        <taxon>Metazoa</taxon>
        <taxon>Ecdysozoa</taxon>
        <taxon>Arthropoda</taxon>
        <taxon>Hexapoda</taxon>
        <taxon>Insecta</taxon>
        <taxon>Pterygota</taxon>
        <taxon>Neoptera</taxon>
        <taxon>Endopterygota</taxon>
        <taxon>Diptera</taxon>
        <taxon>Brachycera</taxon>
        <taxon>Muscomorpha</taxon>
        <taxon>Hippoboscoidea</taxon>
        <taxon>Glossinidae</taxon>
        <taxon>Glossina</taxon>
    </lineage>
</organism>
<keyword evidence="3" id="KW-1185">Reference proteome</keyword>
<name>A0A1B0BJ40_9MUSC</name>
<proteinExistence type="predicted"/>
<feature type="region of interest" description="Disordered" evidence="1">
    <location>
        <begin position="73"/>
        <end position="123"/>
    </location>
</feature>
<feature type="compositionally biased region" description="Polar residues" evidence="1">
    <location>
        <begin position="82"/>
        <end position="99"/>
    </location>
</feature>
<reference evidence="3" key="1">
    <citation type="submission" date="2015-01" db="EMBL/GenBank/DDBJ databases">
        <authorList>
            <person name="Aksoy S."/>
            <person name="Warren W."/>
            <person name="Wilson R.K."/>
        </authorList>
    </citation>
    <scope>NUCLEOTIDE SEQUENCE [LARGE SCALE GENOMIC DNA]</scope>
    <source>
        <strain evidence="3">IAEA</strain>
    </source>
</reference>
<dbReference type="EnsemblMetazoa" id="GPPI031826-RA">
    <property type="protein sequence ID" value="GPPI031826-PA"/>
    <property type="gene ID" value="GPPI031826"/>
</dbReference>
<feature type="compositionally biased region" description="Polar residues" evidence="1">
    <location>
        <begin position="114"/>
        <end position="123"/>
    </location>
</feature>
<sequence>MMLAKRIACNGNEWSVGDERYFDSNAMNVWQTLEYLSSVNWRKRFNYDGYNDAKNALRMLTPSWRRDSFAEKSIASKGDEPSSATSRKPVNSKYTATGETSDKNAIRPTGAGNREQTSQDNNLVFTSENYQEATKKLKVRKKRGHKNILRAEDLDPEYALSPADYTDLIKCVYVNICKYNANYVKNSNANTLASDIEPYTHTPLMYAKSKILQNVDCRSSILPPFLPLHGPIIFSFIFT</sequence>
<dbReference type="VEuPathDB" id="VectorBase:GPPI031826"/>
<dbReference type="AlphaFoldDB" id="A0A1B0BJ40"/>
<accession>A0A1B0BJ40</accession>
<dbReference type="Proteomes" id="UP000092460">
    <property type="component" value="Unassembled WGS sequence"/>
</dbReference>
<dbReference type="EMBL" id="JXJN01015321">
    <property type="status" value="NOT_ANNOTATED_CDS"/>
    <property type="molecule type" value="Genomic_DNA"/>
</dbReference>
<evidence type="ECO:0000313" key="3">
    <source>
        <dbReference type="Proteomes" id="UP000092460"/>
    </source>
</evidence>
<reference evidence="2" key="2">
    <citation type="submission" date="2020-05" db="UniProtKB">
        <authorList>
            <consortium name="EnsemblMetazoa"/>
        </authorList>
    </citation>
    <scope>IDENTIFICATION</scope>
    <source>
        <strain evidence="2">IAEA</strain>
    </source>
</reference>
<evidence type="ECO:0000313" key="2">
    <source>
        <dbReference type="EnsemblMetazoa" id="GPPI031826-PA"/>
    </source>
</evidence>